<dbReference type="EMBL" id="LLXS01000007">
    <property type="protein sequence ID" value="KRG44544.1"/>
    <property type="molecule type" value="Genomic_DNA"/>
</dbReference>
<feature type="region of interest" description="Disordered" evidence="1">
    <location>
        <begin position="199"/>
        <end position="238"/>
    </location>
</feature>
<evidence type="ECO:0008006" key="4">
    <source>
        <dbReference type="Google" id="ProtNLM"/>
    </source>
</evidence>
<feature type="compositionally biased region" description="Basic residues" evidence="1">
    <location>
        <begin position="213"/>
        <end position="225"/>
    </location>
</feature>
<organism evidence="2 3">
    <name type="scientific">Stenotrophomonas pictorum JCM 9942</name>
    <dbReference type="NCBI Taxonomy" id="1236960"/>
    <lineage>
        <taxon>Bacteria</taxon>
        <taxon>Pseudomonadati</taxon>
        <taxon>Pseudomonadota</taxon>
        <taxon>Gammaproteobacteria</taxon>
        <taxon>Lysobacterales</taxon>
        <taxon>Lysobacteraceae</taxon>
        <taxon>Stenotrophomonas</taxon>
    </lineage>
</organism>
<accession>A0A0R0AHE4</accession>
<dbReference type="InterPro" id="IPR021549">
    <property type="entry name" value="DUF2894"/>
</dbReference>
<reference evidence="2 3" key="1">
    <citation type="submission" date="2015-10" db="EMBL/GenBank/DDBJ databases">
        <title>Genome sequencing and analysis of members of genus Stenotrophomonas.</title>
        <authorList>
            <person name="Patil P.P."/>
            <person name="Midha S."/>
            <person name="Patil P.B."/>
        </authorList>
    </citation>
    <scope>NUCLEOTIDE SEQUENCE [LARGE SCALE GENOMIC DNA]</scope>
    <source>
        <strain evidence="2 3">JCM 9942</strain>
    </source>
</reference>
<comment type="caution">
    <text evidence="2">The sequence shown here is derived from an EMBL/GenBank/DDBJ whole genome shotgun (WGS) entry which is preliminary data.</text>
</comment>
<evidence type="ECO:0000256" key="1">
    <source>
        <dbReference type="SAM" id="MobiDB-lite"/>
    </source>
</evidence>
<dbReference type="AlphaFoldDB" id="A0A0R0AHE4"/>
<dbReference type="RefSeq" id="WP_057505711.1">
    <property type="nucleotide sequence ID" value="NZ_LLXS01000007.1"/>
</dbReference>
<evidence type="ECO:0000313" key="2">
    <source>
        <dbReference type="EMBL" id="KRG44544.1"/>
    </source>
</evidence>
<gene>
    <name evidence="2" type="ORF">ARC78_05190</name>
</gene>
<name>A0A0R0AHE4_9GAMM</name>
<proteinExistence type="predicted"/>
<dbReference type="Proteomes" id="UP000050836">
    <property type="component" value="Unassembled WGS sequence"/>
</dbReference>
<sequence length="238" mass="25229">MADKPTSPWLQLQAWREQGADRIDPLRFSLIDGLARRAAAHDGQVTQLLHARLAQLVADYARVVAASPPATAAAAVSPPTPLRALLAHIGGAAQPALSAWPPPAAAPAGATPATAAATTAREPLAVLDEFQQLWGRIRIDSLLRQSQEAISEDAGPLHSSVLLHRAMTLMRDISPEYLQHFLAYSDALSWLEQLHTAGGAQGAEPARTGTARKAARRSAPRRRKASAAAEQIPDAAPE</sequence>
<dbReference type="Pfam" id="PF11445">
    <property type="entry name" value="DUF2894"/>
    <property type="match status" value="1"/>
</dbReference>
<protein>
    <recommendedName>
        <fullName evidence="4">DUF2894 domain-containing protein</fullName>
    </recommendedName>
</protein>
<evidence type="ECO:0000313" key="3">
    <source>
        <dbReference type="Proteomes" id="UP000050836"/>
    </source>
</evidence>
<keyword evidence="3" id="KW-1185">Reference proteome</keyword>